<dbReference type="InterPro" id="IPR042038">
    <property type="entry name" value="MukE_N"/>
</dbReference>
<dbReference type="Pfam" id="PF04288">
    <property type="entry name" value="MukE"/>
    <property type="match status" value="1"/>
</dbReference>
<dbReference type="Proteomes" id="UP000254031">
    <property type="component" value="Unassembled WGS sequence"/>
</dbReference>
<evidence type="ECO:0000313" key="2">
    <source>
        <dbReference type="Proteomes" id="UP000254031"/>
    </source>
</evidence>
<dbReference type="GO" id="GO:0007059">
    <property type="term" value="P:chromosome segregation"/>
    <property type="evidence" value="ECO:0007669"/>
    <property type="project" value="InterPro"/>
</dbReference>
<proteinExistence type="predicted"/>
<dbReference type="GO" id="GO:0030261">
    <property type="term" value="P:chromosome condensation"/>
    <property type="evidence" value="ECO:0007669"/>
    <property type="project" value="InterPro"/>
</dbReference>
<dbReference type="AlphaFoldDB" id="A0A378N5F9"/>
<evidence type="ECO:0000313" key="1">
    <source>
        <dbReference type="EMBL" id="STY63653.1"/>
    </source>
</evidence>
<dbReference type="InterPro" id="IPR007385">
    <property type="entry name" value="Scp_MukE"/>
</dbReference>
<reference evidence="1 2" key="1">
    <citation type="submission" date="2018-06" db="EMBL/GenBank/DDBJ databases">
        <authorList>
            <consortium name="Pathogen Informatics"/>
            <person name="Doyle S."/>
        </authorList>
    </citation>
    <scope>NUCLEOTIDE SEQUENCE [LARGE SCALE GENOMIC DNA]</scope>
    <source>
        <strain evidence="1 2">NCTC9380</strain>
    </source>
</reference>
<dbReference type="EMBL" id="UGPL01000005">
    <property type="protein sequence ID" value="STY63653.1"/>
    <property type="molecule type" value="Genomic_DNA"/>
</dbReference>
<accession>A0A378N5F9</accession>
<organism evidence="1 2">
    <name type="scientific">Mannheimia haemolytica</name>
    <name type="common">Pasteurella haemolytica</name>
    <dbReference type="NCBI Taxonomy" id="75985"/>
    <lineage>
        <taxon>Bacteria</taxon>
        <taxon>Pseudomonadati</taxon>
        <taxon>Pseudomonadota</taxon>
        <taxon>Gammaproteobacteria</taxon>
        <taxon>Pasteurellales</taxon>
        <taxon>Pasteurellaceae</taxon>
        <taxon>Mannheimia</taxon>
    </lineage>
</organism>
<dbReference type="GO" id="GO:0005737">
    <property type="term" value="C:cytoplasm"/>
    <property type="evidence" value="ECO:0007669"/>
    <property type="project" value="InterPro"/>
</dbReference>
<name>A0A378N5F9_MANHA</name>
<gene>
    <name evidence="1" type="primary">mukE_2</name>
    <name evidence="1" type="ORF">NCTC9380_00155</name>
</gene>
<dbReference type="Gene3D" id="1.10.10.2250">
    <property type="match status" value="1"/>
</dbReference>
<protein>
    <submittedName>
        <fullName evidence="1">Chromosome partition protein mukE</fullName>
    </submittedName>
</protein>
<sequence length="116" mass="13862">MLSTNTINNKRSFYPEFCKIEENDNDREYPRFHFPETGTCDCNPIFPELDSQLRAGRHINTEQLDQHVFLMDFQAELESFYRRYHVELIRAPEGFFYLRPKASTLIARSAMSEWKC</sequence>